<comment type="similarity">
    <text evidence="2 12">Belongs to the diaminopimelate dehydrogenase family.</text>
</comment>
<gene>
    <name evidence="14" type="ORF">DN745_12495</name>
</gene>
<evidence type="ECO:0000256" key="11">
    <source>
        <dbReference type="ARBA" id="ARBA00052023"/>
    </source>
</evidence>
<keyword evidence="8 12" id="KW-0220">Diaminopimelate biosynthesis</keyword>
<dbReference type="UniPathway" id="UPA00034">
    <property type="reaction ID" value="UER00026"/>
</dbReference>
<dbReference type="OrthoDB" id="9774191at2"/>
<evidence type="ECO:0000259" key="13">
    <source>
        <dbReference type="Pfam" id="PF16654"/>
    </source>
</evidence>
<dbReference type="GO" id="GO:0009089">
    <property type="term" value="P:lysine biosynthetic process via diaminopimelate"/>
    <property type="evidence" value="ECO:0007669"/>
    <property type="project" value="UniProtKB-UniRule"/>
</dbReference>
<dbReference type="InterPro" id="IPR032094">
    <property type="entry name" value="Meso-DAP_DH_C"/>
</dbReference>
<protein>
    <recommendedName>
        <fullName evidence="5 12">Meso-diaminopimelate D-dehydrogenase</fullName>
        <shortName evidence="12">DAPDH</shortName>
        <shortName evidence="12">Meso-DAP dehydrogenase</shortName>
        <ecNumber evidence="4 12">1.4.1.16</ecNumber>
    </recommendedName>
</protein>
<dbReference type="Gene3D" id="3.30.360.10">
    <property type="entry name" value="Dihydrodipicolinate Reductase, domain 2"/>
    <property type="match status" value="1"/>
</dbReference>
<evidence type="ECO:0000256" key="5">
    <source>
        <dbReference type="ARBA" id="ARBA00021654"/>
    </source>
</evidence>
<evidence type="ECO:0000256" key="6">
    <source>
        <dbReference type="ARBA" id="ARBA00022605"/>
    </source>
</evidence>
<dbReference type="SUPFAM" id="SSF51735">
    <property type="entry name" value="NAD(P)-binding Rossmann-fold domains"/>
    <property type="match status" value="1"/>
</dbReference>
<dbReference type="Pfam" id="PF16654">
    <property type="entry name" value="DAPDH_C"/>
    <property type="match status" value="1"/>
</dbReference>
<keyword evidence="7 12" id="KW-0521">NADP</keyword>
<dbReference type="SUPFAM" id="SSF55347">
    <property type="entry name" value="Glyceraldehyde-3-phosphate dehydrogenase-like, C-terminal domain"/>
    <property type="match status" value="1"/>
</dbReference>
<dbReference type="GO" id="GO:0047850">
    <property type="term" value="F:diaminopimelate dehydrogenase activity"/>
    <property type="evidence" value="ECO:0007669"/>
    <property type="project" value="UniProtKB-UniRule"/>
</dbReference>
<comment type="catalytic activity">
    <reaction evidence="11 12">
        <text>meso-2,6-diaminopimelate + NADP(+) + H2O = (S)-2-amino-6-oxoheptanedioate + NH4(+) + NADPH + H(+)</text>
        <dbReference type="Rhea" id="RHEA:13561"/>
        <dbReference type="ChEBI" id="CHEBI:15377"/>
        <dbReference type="ChEBI" id="CHEBI:15378"/>
        <dbReference type="ChEBI" id="CHEBI:28938"/>
        <dbReference type="ChEBI" id="CHEBI:57783"/>
        <dbReference type="ChEBI" id="CHEBI:57791"/>
        <dbReference type="ChEBI" id="CHEBI:58349"/>
        <dbReference type="ChEBI" id="CHEBI:58556"/>
        <dbReference type="EC" id="1.4.1.16"/>
    </reaction>
</comment>
<organism evidence="14 15">
    <name type="scientific">Bradymonas sediminis</name>
    <dbReference type="NCBI Taxonomy" id="1548548"/>
    <lineage>
        <taxon>Bacteria</taxon>
        <taxon>Deltaproteobacteria</taxon>
        <taxon>Bradymonadales</taxon>
        <taxon>Bradymonadaceae</taxon>
        <taxon>Bradymonas</taxon>
    </lineage>
</organism>
<dbReference type="KEGG" id="bsed:DN745_12495"/>
<dbReference type="CDD" id="cd02270">
    <property type="entry name" value="meso-DAPDH_N"/>
    <property type="match status" value="1"/>
</dbReference>
<dbReference type="PIRSF" id="PIRSF025648">
    <property type="entry name" value="DDH"/>
    <property type="match status" value="1"/>
</dbReference>
<feature type="domain" description="Meso-diaminopimelate D-dehydrogenase C-terminal" evidence="13">
    <location>
        <begin position="124"/>
        <end position="276"/>
    </location>
</feature>
<sequence>MKDEIRIGIVGYGRLGRGVELSVAQQPDMTLAGIYSRRSPGKLTALSAETPVESVAALEKGDAPVDVLILCGGSRDDLPHQSPRYARQYNIVDSYDHHARIPEHLAAVDEAAQVAQRSAIISSGWDPGLFSLQRLIGEAFLPEGKTYTFWGEGVSQGHSDVIRRLPGVAGAVQYTIPLESAIEAVEGGEQPELTAGESHRRECYVVLAPGADAEAVREAIVSMPDYFEPYQTQVHFITQAQLEAEHAEIPHGGYVIRSAETGGGASQLIQTRLALGSNPEFTASVLVAYARAAYRLCERGDFGAKTVFDIAPVLLSAKDPAELYRELL</sequence>
<dbReference type="InterPro" id="IPR010190">
    <property type="entry name" value="Diaminopimelate_DH_Ddh"/>
</dbReference>
<comment type="pathway">
    <text evidence="1 12">Amino-acid biosynthesis; L-lysine biosynthesis via DAP pathway; DL-2,6-diaminopimelate from (S)-tetrahydrodipicolinate: step 1/1.</text>
</comment>
<evidence type="ECO:0000256" key="7">
    <source>
        <dbReference type="ARBA" id="ARBA00022857"/>
    </source>
</evidence>
<evidence type="ECO:0000313" key="15">
    <source>
        <dbReference type="Proteomes" id="UP000249799"/>
    </source>
</evidence>
<reference evidence="14 15" key="1">
    <citation type="submission" date="2018-06" db="EMBL/GenBank/DDBJ databases">
        <title>Lujinxingia sediminis gen. nov. sp. nov., a new facultative anaerobic member of the class Deltaproteobacteria, and proposal of Lujinxingaceae fam. nov.</title>
        <authorList>
            <person name="Guo L.-Y."/>
            <person name="Li C.-M."/>
            <person name="Wang S."/>
            <person name="Du Z.-J."/>
        </authorList>
    </citation>
    <scope>NUCLEOTIDE SEQUENCE [LARGE SCALE GENOMIC DNA]</scope>
    <source>
        <strain evidence="14 15">FA350</strain>
    </source>
</reference>
<evidence type="ECO:0000256" key="1">
    <source>
        <dbReference type="ARBA" id="ARBA00004896"/>
    </source>
</evidence>
<keyword evidence="9 12" id="KW-0560">Oxidoreductase</keyword>
<evidence type="ECO:0000256" key="12">
    <source>
        <dbReference type="PIRNR" id="PIRNR025648"/>
    </source>
</evidence>
<evidence type="ECO:0000256" key="4">
    <source>
        <dbReference type="ARBA" id="ARBA00012080"/>
    </source>
</evidence>
<keyword evidence="6 12" id="KW-0028">Amino-acid biosynthesis</keyword>
<dbReference type="NCBIfam" id="TIGR01921">
    <property type="entry name" value="DAP-DH"/>
    <property type="match status" value="1"/>
</dbReference>
<name>A0A2Z4FMW5_9DELT</name>
<dbReference type="Gene3D" id="3.40.50.720">
    <property type="entry name" value="NAD(P)-binding Rossmann-like Domain"/>
    <property type="match status" value="1"/>
</dbReference>
<evidence type="ECO:0000256" key="10">
    <source>
        <dbReference type="ARBA" id="ARBA00023154"/>
    </source>
</evidence>
<dbReference type="GO" id="GO:0019877">
    <property type="term" value="P:diaminopimelate biosynthetic process"/>
    <property type="evidence" value="ECO:0007669"/>
    <property type="project" value="UniProtKB-UniRule"/>
</dbReference>
<evidence type="ECO:0000313" key="14">
    <source>
        <dbReference type="EMBL" id="AWV90106.1"/>
    </source>
</evidence>
<dbReference type="Proteomes" id="UP000249799">
    <property type="component" value="Chromosome"/>
</dbReference>
<evidence type="ECO:0000256" key="9">
    <source>
        <dbReference type="ARBA" id="ARBA00023002"/>
    </source>
</evidence>
<dbReference type="EC" id="1.4.1.16" evidence="4 12"/>
<evidence type="ECO:0000256" key="3">
    <source>
        <dbReference type="ARBA" id="ARBA00011738"/>
    </source>
</evidence>
<dbReference type="InterPro" id="IPR036291">
    <property type="entry name" value="NAD(P)-bd_dom_sf"/>
</dbReference>
<dbReference type="AlphaFoldDB" id="A0A2Z4FMW5"/>
<keyword evidence="10 12" id="KW-0457">Lysine biosynthesis</keyword>
<comment type="subunit">
    <text evidence="3 12">Homodimer.</text>
</comment>
<dbReference type="RefSeq" id="WP_111335298.1">
    <property type="nucleotide sequence ID" value="NZ_CP030032.1"/>
</dbReference>
<comment type="function">
    <text evidence="12">Catalyzes the reversible NADPH-dependent reductive amination of L-2-amino-6-oxopimelate, the acyclic form of L-tetrahydrodipicolinate, to generate the meso compound, D,L-2,6-diaminopimelate.</text>
</comment>
<evidence type="ECO:0000256" key="2">
    <source>
        <dbReference type="ARBA" id="ARBA00007442"/>
    </source>
</evidence>
<proteinExistence type="inferred from homology"/>
<keyword evidence="15" id="KW-1185">Reference proteome</keyword>
<dbReference type="EMBL" id="CP030032">
    <property type="protein sequence ID" value="AWV90106.1"/>
    <property type="molecule type" value="Genomic_DNA"/>
</dbReference>
<evidence type="ECO:0000256" key="8">
    <source>
        <dbReference type="ARBA" id="ARBA00022915"/>
    </source>
</evidence>
<accession>A0A2Z4FMW5</accession>